<dbReference type="EMBL" id="HACG01000381">
    <property type="protein sequence ID" value="CEK47246.1"/>
    <property type="molecule type" value="Transcribed_RNA"/>
</dbReference>
<gene>
    <name evidence="1" type="primary">ORF875</name>
</gene>
<feature type="non-terminal residue" evidence="1">
    <location>
        <position position="80"/>
    </location>
</feature>
<accession>A0A0B6XUP9</accession>
<organism evidence="1">
    <name type="scientific">Arion vulgaris</name>
    <dbReference type="NCBI Taxonomy" id="1028688"/>
    <lineage>
        <taxon>Eukaryota</taxon>
        <taxon>Metazoa</taxon>
        <taxon>Spiralia</taxon>
        <taxon>Lophotrochozoa</taxon>
        <taxon>Mollusca</taxon>
        <taxon>Gastropoda</taxon>
        <taxon>Heterobranchia</taxon>
        <taxon>Euthyneura</taxon>
        <taxon>Panpulmonata</taxon>
        <taxon>Eupulmonata</taxon>
        <taxon>Stylommatophora</taxon>
        <taxon>Helicina</taxon>
        <taxon>Arionoidea</taxon>
        <taxon>Arionidae</taxon>
        <taxon>Arion</taxon>
    </lineage>
</organism>
<feature type="non-terminal residue" evidence="1">
    <location>
        <position position="1"/>
    </location>
</feature>
<evidence type="ECO:0000313" key="1">
    <source>
        <dbReference type="EMBL" id="CEK47246.1"/>
    </source>
</evidence>
<reference evidence="1" key="1">
    <citation type="submission" date="2014-12" db="EMBL/GenBank/DDBJ databases">
        <title>Insight into the proteome of Arion vulgaris.</title>
        <authorList>
            <person name="Aradska J."/>
            <person name="Bulat T."/>
            <person name="Smidak R."/>
            <person name="Sarate P."/>
            <person name="Gangsoo J."/>
            <person name="Sialana F."/>
            <person name="Bilban M."/>
            <person name="Lubec G."/>
        </authorList>
    </citation>
    <scope>NUCLEOTIDE SEQUENCE</scope>
    <source>
        <tissue evidence="1">Skin</tissue>
    </source>
</reference>
<proteinExistence type="predicted"/>
<protein>
    <submittedName>
        <fullName evidence="1">Uncharacterized protein</fullName>
    </submittedName>
</protein>
<sequence>APLTCVVSELATILLDYISEAKFKASRIHLMSTLRSVGVCCCLQPEAVISAIVPQLPTFSHAVRSYALDTLTSILLDHFQ</sequence>
<name>A0A0B6XUP9_9EUPU</name>
<dbReference type="AlphaFoldDB" id="A0A0B6XUP9"/>